<name>A0A914XJQ2_9BILA</name>
<keyword evidence="2" id="KW-1185">Reference proteome</keyword>
<keyword evidence="1" id="KW-1133">Transmembrane helix</keyword>
<evidence type="ECO:0000313" key="2">
    <source>
        <dbReference type="Proteomes" id="UP000887566"/>
    </source>
</evidence>
<reference evidence="3" key="1">
    <citation type="submission" date="2022-11" db="UniProtKB">
        <authorList>
            <consortium name="WormBaseParasite"/>
        </authorList>
    </citation>
    <scope>IDENTIFICATION</scope>
</reference>
<proteinExistence type="predicted"/>
<evidence type="ECO:0000256" key="1">
    <source>
        <dbReference type="SAM" id="Phobius"/>
    </source>
</evidence>
<protein>
    <submittedName>
        <fullName evidence="3">Secreted protein</fullName>
    </submittedName>
</protein>
<keyword evidence="1" id="KW-0472">Membrane</keyword>
<dbReference type="WBParaSite" id="PSAMB.scaffold8135size6575.g31019.t1">
    <property type="protein sequence ID" value="PSAMB.scaffold8135size6575.g31019.t1"/>
    <property type="gene ID" value="PSAMB.scaffold8135size6575.g31019"/>
</dbReference>
<evidence type="ECO:0000313" key="3">
    <source>
        <dbReference type="WBParaSite" id="PSAMB.scaffold8135size6575.g31019.t1"/>
    </source>
</evidence>
<accession>A0A914XJQ2</accession>
<sequence>MMMIVMIVVMIMVVIVMVVFIVMMVVVVVVRHDSFFLSDDTIDSKYQARYKERGTLLRHAGPLYLLDASGASTPLSNTASLPVMQDHAMPPSNSHRFALVRPVREVNS</sequence>
<feature type="transmembrane region" description="Helical" evidence="1">
    <location>
        <begin position="6"/>
        <end position="30"/>
    </location>
</feature>
<keyword evidence="1" id="KW-0812">Transmembrane</keyword>
<dbReference type="AlphaFoldDB" id="A0A914XJQ2"/>
<organism evidence="2 3">
    <name type="scientific">Plectus sambesii</name>
    <dbReference type="NCBI Taxonomy" id="2011161"/>
    <lineage>
        <taxon>Eukaryota</taxon>
        <taxon>Metazoa</taxon>
        <taxon>Ecdysozoa</taxon>
        <taxon>Nematoda</taxon>
        <taxon>Chromadorea</taxon>
        <taxon>Plectida</taxon>
        <taxon>Plectina</taxon>
        <taxon>Plectoidea</taxon>
        <taxon>Plectidae</taxon>
        <taxon>Plectus</taxon>
    </lineage>
</organism>
<dbReference type="Proteomes" id="UP000887566">
    <property type="component" value="Unplaced"/>
</dbReference>